<protein>
    <submittedName>
        <fullName evidence="2">Uncharacterized protein</fullName>
    </submittedName>
</protein>
<feature type="region of interest" description="Disordered" evidence="1">
    <location>
        <begin position="59"/>
        <end position="132"/>
    </location>
</feature>
<dbReference type="OrthoDB" id="3914539at2759"/>
<feature type="compositionally biased region" description="Basic and acidic residues" evidence="1">
    <location>
        <begin position="100"/>
        <end position="116"/>
    </location>
</feature>
<feature type="compositionally biased region" description="Gly residues" evidence="1">
    <location>
        <begin position="85"/>
        <end position="98"/>
    </location>
</feature>
<feature type="compositionally biased region" description="Basic and acidic residues" evidence="1">
    <location>
        <begin position="22"/>
        <end position="40"/>
    </location>
</feature>
<feature type="compositionally biased region" description="Polar residues" evidence="1">
    <location>
        <begin position="1"/>
        <end position="10"/>
    </location>
</feature>
<organism evidence="2 3">
    <name type="scientific">Tothia fuscella</name>
    <dbReference type="NCBI Taxonomy" id="1048955"/>
    <lineage>
        <taxon>Eukaryota</taxon>
        <taxon>Fungi</taxon>
        <taxon>Dikarya</taxon>
        <taxon>Ascomycota</taxon>
        <taxon>Pezizomycotina</taxon>
        <taxon>Dothideomycetes</taxon>
        <taxon>Pleosporomycetidae</taxon>
        <taxon>Venturiales</taxon>
        <taxon>Cylindrosympodiaceae</taxon>
        <taxon>Tothia</taxon>
    </lineage>
</organism>
<reference evidence="2" key="1">
    <citation type="journal article" date="2020" name="Stud. Mycol.">
        <title>101 Dothideomycetes genomes: a test case for predicting lifestyles and emergence of pathogens.</title>
        <authorList>
            <person name="Haridas S."/>
            <person name="Albert R."/>
            <person name="Binder M."/>
            <person name="Bloem J."/>
            <person name="Labutti K."/>
            <person name="Salamov A."/>
            <person name="Andreopoulos B."/>
            <person name="Baker S."/>
            <person name="Barry K."/>
            <person name="Bills G."/>
            <person name="Bluhm B."/>
            <person name="Cannon C."/>
            <person name="Castanera R."/>
            <person name="Culley D."/>
            <person name="Daum C."/>
            <person name="Ezra D."/>
            <person name="Gonzalez J."/>
            <person name="Henrissat B."/>
            <person name="Kuo A."/>
            <person name="Liang C."/>
            <person name="Lipzen A."/>
            <person name="Lutzoni F."/>
            <person name="Magnuson J."/>
            <person name="Mondo S."/>
            <person name="Nolan M."/>
            <person name="Ohm R."/>
            <person name="Pangilinan J."/>
            <person name="Park H.-J."/>
            <person name="Ramirez L."/>
            <person name="Alfaro M."/>
            <person name="Sun H."/>
            <person name="Tritt A."/>
            <person name="Yoshinaga Y."/>
            <person name="Zwiers L.-H."/>
            <person name="Turgeon B."/>
            <person name="Goodwin S."/>
            <person name="Spatafora J."/>
            <person name="Crous P."/>
            <person name="Grigoriev I."/>
        </authorList>
    </citation>
    <scope>NUCLEOTIDE SEQUENCE</scope>
    <source>
        <strain evidence="2">CBS 130266</strain>
    </source>
</reference>
<name>A0A9P4NYF4_9PEZI</name>
<evidence type="ECO:0000256" key="1">
    <source>
        <dbReference type="SAM" id="MobiDB-lite"/>
    </source>
</evidence>
<dbReference type="EMBL" id="MU007021">
    <property type="protein sequence ID" value="KAF2433376.1"/>
    <property type="molecule type" value="Genomic_DNA"/>
</dbReference>
<feature type="compositionally biased region" description="Low complexity" evidence="1">
    <location>
        <begin position="117"/>
        <end position="126"/>
    </location>
</feature>
<gene>
    <name evidence="2" type="ORF">EJ08DRAFT_647419</name>
</gene>
<comment type="caution">
    <text evidence="2">The sequence shown here is derived from an EMBL/GenBank/DDBJ whole genome shotgun (WGS) entry which is preliminary data.</text>
</comment>
<proteinExistence type="predicted"/>
<accession>A0A9P4NYF4</accession>
<feature type="region of interest" description="Disordered" evidence="1">
    <location>
        <begin position="1"/>
        <end position="46"/>
    </location>
</feature>
<evidence type="ECO:0000313" key="3">
    <source>
        <dbReference type="Proteomes" id="UP000800235"/>
    </source>
</evidence>
<keyword evidence="3" id="KW-1185">Reference proteome</keyword>
<sequence length="132" mass="13826">MSPTMNQVTKGGQGGSQVQSQSKRDLEGRQIEEHESEASAKGEAGLNLNLSAAVSSVFGGKSKKTTDTAPDGSSHSVEDREGVGHVKGAGKGNLGVIGKGEAHSHERSRKIAEGKSQKQTQHQQQTDHLGLE</sequence>
<dbReference type="AlphaFoldDB" id="A0A9P4NYF4"/>
<evidence type="ECO:0000313" key="2">
    <source>
        <dbReference type="EMBL" id="KAF2433376.1"/>
    </source>
</evidence>
<dbReference type="Proteomes" id="UP000800235">
    <property type="component" value="Unassembled WGS sequence"/>
</dbReference>